<feature type="region of interest" description="Disordered" evidence="1">
    <location>
        <begin position="50"/>
        <end position="100"/>
    </location>
</feature>
<name>A0A316VQH1_9BASI</name>
<accession>A0A316VQH1</accession>
<gene>
    <name evidence="2" type="ORF">IE81DRAFT_257845</name>
</gene>
<reference evidence="2 3" key="1">
    <citation type="journal article" date="2018" name="Mol. Biol. Evol.">
        <title>Broad Genomic Sampling Reveals a Smut Pathogenic Ancestry of the Fungal Clade Ustilaginomycotina.</title>
        <authorList>
            <person name="Kijpornyongpan T."/>
            <person name="Mondo S.J."/>
            <person name="Barry K."/>
            <person name="Sandor L."/>
            <person name="Lee J."/>
            <person name="Lipzen A."/>
            <person name="Pangilinan J."/>
            <person name="LaButti K."/>
            <person name="Hainaut M."/>
            <person name="Henrissat B."/>
            <person name="Grigoriev I.V."/>
            <person name="Spatafora J.W."/>
            <person name="Aime M.C."/>
        </authorList>
    </citation>
    <scope>NUCLEOTIDE SEQUENCE [LARGE SCALE GENOMIC DNA]</scope>
    <source>
        <strain evidence="2 3">MCA 4658</strain>
    </source>
</reference>
<organism evidence="2 3">
    <name type="scientific">Ceraceosorus guamensis</name>
    <dbReference type="NCBI Taxonomy" id="1522189"/>
    <lineage>
        <taxon>Eukaryota</taxon>
        <taxon>Fungi</taxon>
        <taxon>Dikarya</taxon>
        <taxon>Basidiomycota</taxon>
        <taxon>Ustilaginomycotina</taxon>
        <taxon>Exobasidiomycetes</taxon>
        <taxon>Ceraceosorales</taxon>
        <taxon>Ceraceosoraceae</taxon>
        <taxon>Ceraceosorus</taxon>
    </lineage>
</organism>
<dbReference type="Proteomes" id="UP000245783">
    <property type="component" value="Unassembled WGS sequence"/>
</dbReference>
<feature type="region of interest" description="Disordered" evidence="1">
    <location>
        <begin position="121"/>
        <end position="162"/>
    </location>
</feature>
<evidence type="ECO:0000256" key="1">
    <source>
        <dbReference type="SAM" id="MobiDB-lite"/>
    </source>
</evidence>
<keyword evidence="3" id="KW-1185">Reference proteome</keyword>
<proteinExistence type="predicted"/>
<dbReference type="AlphaFoldDB" id="A0A316VQH1"/>
<dbReference type="GeneID" id="37033239"/>
<dbReference type="InParanoid" id="A0A316VQH1"/>
<sequence>MPRSDVLAINLVLLRVIFTPRKAPLIKFLYPFVNKGKRCIALEMDGESKRTQQHVRTAHNQGSSSHHAQSPPRLTLTPRHTRSQKSGRMGPCSFGSKKRKEGGVCRGYITIQKLPCPPTPLPSFRDCQEQQGHARLAPPPPGPEHARGARSPLPSRVYRRLD</sequence>
<protein>
    <submittedName>
        <fullName evidence="2">Uncharacterized protein</fullName>
    </submittedName>
</protein>
<dbReference type="RefSeq" id="XP_025366932.1">
    <property type="nucleotide sequence ID" value="XM_025511369.1"/>
</dbReference>
<dbReference type="EMBL" id="KZ819445">
    <property type="protein sequence ID" value="PWN39772.1"/>
    <property type="molecule type" value="Genomic_DNA"/>
</dbReference>
<evidence type="ECO:0000313" key="2">
    <source>
        <dbReference type="EMBL" id="PWN39772.1"/>
    </source>
</evidence>
<feature type="compositionally biased region" description="Polar residues" evidence="1">
    <location>
        <begin position="58"/>
        <end position="68"/>
    </location>
</feature>
<evidence type="ECO:0000313" key="3">
    <source>
        <dbReference type="Proteomes" id="UP000245783"/>
    </source>
</evidence>